<evidence type="ECO:0000313" key="3">
    <source>
        <dbReference type="Proteomes" id="UP000093796"/>
    </source>
</evidence>
<sequence>MSTTTKNNLPLTSPDFLFPTDLKKTERKINRILLVGSCLTSLYLEAFKGYYPDIDFDYIPYNFVSILPKAPPAPTDQYDLQYVQIPLRTVLSDRVVEGFQLNDPAFAESILNDAFNTLDVMLDAALLYNREHGLLTFVSNFMAPQMSTASSLLSQGTETDLTYMVRRLNMHLARKISSYKNAYVLDVDSVVSSLGKRYVLDDIIYFHTHGGLSFQDWDDFGAIERNEPIPALETIYPIHREEFVKTIFRQIVAAYRTVHQVDQVKAVIFDLDNTLWRGQIAEHYRPEVQPWPRTDGWPVGLWETVQTLRARGILVAICSKNDEAYVRERWDDIINPQFIKLEDFASVKINWVPKPENIAAICQEFNIKPKSVVFVDDNPVERASVNTAFPEIRTIGGNPYLTRRILLWSPETQVARLTQESAQRETMIRGQIAREETRASLNREEFLASLECTVSLTYITDTEQPELARALELTNKTNQFNTSGKRWTFEELTRFLTEGGEVIVATVQDKFTNYGLVSVLYLRNNEIVQFVMSCRVLGMEVEKSIVADVVSHVREKHGDVRITASIHDLPDNTPCRNIYKDCDFREDWVSENIHYFILDENKVVEFPSHIEVVEEV</sequence>
<dbReference type="NCBIfam" id="TIGR01681">
    <property type="entry name" value="HAD-SF-IIIC"/>
    <property type="match status" value="1"/>
</dbReference>
<dbReference type="InterPro" id="IPR036514">
    <property type="entry name" value="SGNH_hydro_sf"/>
</dbReference>
<dbReference type="InterPro" id="IPR010033">
    <property type="entry name" value="HAD_SF_ppase_IIIC"/>
</dbReference>
<dbReference type="EMBL" id="LYUD01000097">
    <property type="protein sequence ID" value="OAZ73205.1"/>
    <property type="molecule type" value="Genomic_DNA"/>
</dbReference>
<dbReference type="RefSeq" id="WP_003630892.1">
    <property type="nucleotide sequence ID" value="NZ_LYUD01000097.1"/>
</dbReference>
<dbReference type="PATRIC" id="fig|438.15.peg.935"/>
<comment type="caution">
    <text evidence="2">The sequence shown here is derived from an EMBL/GenBank/DDBJ whole genome shotgun (WGS) entry which is preliminary data.</text>
</comment>
<dbReference type="InterPro" id="IPR010037">
    <property type="entry name" value="FkbH_domain"/>
</dbReference>
<dbReference type="NCBIfam" id="TIGR01686">
    <property type="entry name" value="FkbH"/>
    <property type="match status" value="1"/>
</dbReference>
<dbReference type="SUPFAM" id="SSF56784">
    <property type="entry name" value="HAD-like"/>
    <property type="match status" value="1"/>
</dbReference>
<dbReference type="AlphaFoldDB" id="A0A1A0DDX7"/>
<dbReference type="InterPro" id="IPR049369">
    <property type="entry name" value="BF1531-like_N"/>
</dbReference>
<dbReference type="Gene3D" id="3.40.50.1000">
    <property type="entry name" value="HAD superfamily/HAD-like"/>
    <property type="match status" value="1"/>
</dbReference>
<organism evidence="2 3">
    <name type="scientific">Acetobacter pasteurianus</name>
    <name type="common">Acetobacter turbidans</name>
    <dbReference type="NCBI Taxonomy" id="438"/>
    <lineage>
        <taxon>Bacteria</taxon>
        <taxon>Pseudomonadati</taxon>
        <taxon>Pseudomonadota</taxon>
        <taxon>Alphaproteobacteria</taxon>
        <taxon>Acetobacterales</taxon>
        <taxon>Acetobacteraceae</taxon>
        <taxon>Acetobacter</taxon>
    </lineage>
</organism>
<evidence type="ECO:0000259" key="1">
    <source>
        <dbReference type="Pfam" id="PF21211"/>
    </source>
</evidence>
<feature type="domain" description="BF1531-like N-terminal" evidence="1">
    <location>
        <begin position="157"/>
        <end position="213"/>
    </location>
</feature>
<reference evidence="2 3" key="1">
    <citation type="submission" date="2016-05" db="EMBL/GenBank/DDBJ databases">
        <title>Genome sequencing of Acetobacter pasteurianus strain SRCM100623.</title>
        <authorList>
            <person name="Song Y.R."/>
        </authorList>
    </citation>
    <scope>NUCLEOTIDE SEQUENCE [LARGE SCALE GENOMIC DNA]</scope>
    <source>
        <strain evidence="2 3">SRCM100623</strain>
    </source>
</reference>
<dbReference type="Gene3D" id="3.40.50.1110">
    <property type="entry name" value="SGNH hydrolase"/>
    <property type="match status" value="1"/>
</dbReference>
<accession>A0A1A0DDX7</accession>
<dbReference type="InterPro" id="IPR023214">
    <property type="entry name" value="HAD_sf"/>
</dbReference>
<dbReference type="eggNOG" id="COG3882">
    <property type="taxonomic scope" value="Bacteria"/>
</dbReference>
<evidence type="ECO:0000313" key="2">
    <source>
        <dbReference type="EMBL" id="OAZ73205.1"/>
    </source>
</evidence>
<proteinExistence type="predicted"/>
<dbReference type="OrthoDB" id="323926at2"/>
<dbReference type="Pfam" id="PF00702">
    <property type="entry name" value="Hydrolase"/>
    <property type="match status" value="1"/>
</dbReference>
<protein>
    <recommendedName>
        <fullName evidence="1">BF1531-like N-terminal domain-containing protein</fullName>
    </recommendedName>
</protein>
<name>A0A1A0DDX7_ACEPA</name>
<dbReference type="GO" id="GO:0016788">
    <property type="term" value="F:hydrolase activity, acting on ester bonds"/>
    <property type="evidence" value="ECO:0007669"/>
    <property type="project" value="UniProtKB-ARBA"/>
</dbReference>
<dbReference type="Proteomes" id="UP000093796">
    <property type="component" value="Unassembled WGS sequence"/>
</dbReference>
<dbReference type="InterPro" id="IPR036412">
    <property type="entry name" value="HAD-like_sf"/>
</dbReference>
<gene>
    <name evidence="2" type="ORF">SRCM100623_00796</name>
</gene>
<dbReference type="Pfam" id="PF21211">
    <property type="entry name" value="FkbH_N"/>
    <property type="match status" value="1"/>
</dbReference>